<keyword evidence="1" id="KW-1133">Transmembrane helix</keyword>
<dbReference type="Proteomes" id="UP000274556">
    <property type="component" value="Unassembled WGS sequence"/>
</dbReference>
<feature type="transmembrane region" description="Helical" evidence="1">
    <location>
        <begin position="51"/>
        <end position="72"/>
    </location>
</feature>
<protein>
    <submittedName>
        <fullName evidence="2">Uncharacterized protein</fullName>
    </submittedName>
</protein>
<accession>A0A495V9Z7</accession>
<organism evidence="2 3">
    <name type="scientific">Thiocapsa rosea</name>
    <dbReference type="NCBI Taxonomy" id="69360"/>
    <lineage>
        <taxon>Bacteria</taxon>
        <taxon>Pseudomonadati</taxon>
        <taxon>Pseudomonadota</taxon>
        <taxon>Gammaproteobacteria</taxon>
        <taxon>Chromatiales</taxon>
        <taxon>Chromatiaceae</taxon>
        <taxon>Thiocapsa</taxon>
    </lineage>
</organism>
<evidence type="ECO:0000256" key="1">
    <source>
        <dbReference type="SAM" id="Phobius"/>
    </source>
</evidence>
<gene>
    <name evidence="2" type="ORF">BDD21_3723</name>
</gene>
<sequence>MAKKADSLALTGLEVISYIAMYMYFQHFFFSIRVEPYHSWALSRSTKVKQFLAFIPFFLLALGTVFGARMIIQDVIVNVGTNK</sequence>
<feature type="transmembrane region" description="Helical" evidence="1">
    <location>
        <begin position="12"/>
        <end position="30"/>
    </location>
</feature>
<dbReference type="EMBL" id="RBXL01000001">
    <property type="protein sequence ID" value="RKT46222.1"/>
    <property type="molecule type" value="Genomic_DNA"/>
</dbReference>
<dbReference type="AlphaFoldDB" id="A0A495V9Z7"/>
<proteinExistence type="predicted"/>
<reference evidence="2 3" key="1">
    <citation type="submission" date="2018-10" db="EMBL/GenBank/DDBJ databases">
        <title>Genomic Encyclopedia of Archaeal and Bacterial Type Strains, Phase II (KMG-II): from individual species to whole genera.</title>
        <authorList>
            <person name="Goeker M."/>
        </authorList>
    </citation>
    <scope>NUCLEOTIDE SEQUENCE [LARGE SCALE GENOMIC DNA]</scope>
    <source>
        <strain evidence="2 3">DSM 235</strain>
    </source>
</reference>
<keyword evidence="1" id="KW-0472">Membrane</keyword>
<keyword evidence="1" id="KW-0812">Transmembrane</keyword>
<evidence type="ECO:0000313" key="2">
    <source>
        <dbReference type="EMBL" id="RKT46222.1"/>
    </source>
</evidence>
<comment type="caution">
    <text evidence="2">The sequence shown here is derived from an EMBL/GenBank/DDBJ whole genome shotgun (WGS) entry which is preliminary data.</text>
</comment>
<evidence type="ECO:0000313" key="3">
    <source>
        <dbReference type="Proteomes" id="UP000274556"/>
    </source>
</evidence>
<keyword evidence="3" id="KW-1185">Reference proteome</keyword>
<name>A0A495V9Z7_9GAMM</name>